<dbReference type="KEGG" id="ocm:CBP12_05430"/>
<dbReference type="GO" id="GO:0009279">
    <property type="term" value="C:cell outer membrane"/>
    <property type="evidence" value="ECO:0007669"/>
    <property type="project" value="UniProtKB-SubCell"/>
</dbReference>
<dbReference type="RefSeq" id="WP_086963536.1">
    <property type="nucleotide sequence ID" value="NZ_CP021376.1"/>
</dbReference>
<feature type="signal peptide" evidence="10">
    <location>
        <begin position="1"/>
        <end position="30"/>
    </location>
</feature>
<evidence type="ECO:0000313" key="14">
    <source>
        <dbReference type="Proteomes" id="UP000243793"/>
    </source>
</evidence>
<dbReference type="PROSITE" id="PS52016">
    <property type="entry name" value="TONB_DEPENDENT_REC_3"/>
    <property type="match status" value="1"/>
</dbReference>
<evidence type="ECO:0000256" key="5">
    <source>
        <dbReference type="ARBA" id="ARBA00023077"/>
    </source>
</evidence>
<sequence>MMDYSRSFMALLGPLTLGPLLLGSHAMAQAVEPTQLAPVKVEAQRDASLITPDVDSARQQIQRIAGGVAVVDSEQWQASPAATVKDVLDYTPGVFVQPKWGGDSRLSIRGSGLSRYYHLRGINLYQDGMPLNNADGSGSFQWLDPSAYRFIEVYKGANGLRYGGGTLGGAINFVTPSGYTAAPFSVRLDGGSHGWRRLQMSAAGNQGALDGFISASTQQQDGFRQNSKGDIQHLNANVGWQFAEQAETRFYVLGVHERQEIPGTVSRDTALNQPKQAAANNLTNHWQHNLDGARLANRTLWLVDTTEYEVGAWYGQSQLDHPIYEVIDHNSTDYGAYSRLNHYGQFGQRDNEVTLGLTWSAGHINGQQFVNTGGNRGAQTAHARNSARNLIAYGENRLELMPDLFLHTGLQYQYSERKQQNKFGATPYTGEKNYSLWNPAVGVIWHPDEQTQLYGNVSRSSEAPTYGDLKFDDPTALDRLKPQTATTLELGTRGQRPQLAWDLSVYHARLHDEFQCLSSPWNICDSTSNLDTTIHQGIEAGLDWTLWQQPLQQPGAVNLNTAYTFNDFRFHDDARWGNNRLPGTPRHYLRSQLLYTHPSGAFIGPNVEWVPEAFYVDNANSLQSKPYTLLGAKAGWKHGQYSWFVEARNLTDQKYIASASITDVAAPNAAVFEPGSGRSIYAGLQINY</sequence>
<dbReference type="Gene3D" id="2.170.130.10">
    <property type="entry name" value="TonB-dependent receptor, plug domain"/>
    <property type="match status" value="1"/>
</dbReference>
<evidence type="ECO:0000256" key="6">
    <source>
        <dbReference type="ARBA" id="ARBA00023136"/>
    </source>
</evidence>
<evidence type="ECO:0008006" key="15">
    <source>
        <dbReference type="Google" id="ProtNLM"/>
    </source>
</evidence>
<feature type="chain" id="PRO_5012146418" description="TonB-dependent receptor" evidence="10">
    <location>
        <begin position="31"/>
        <end position="688"/>
    </location>
</feature>
<keyword evidence="6 8" id="KW-0472">Membrane</keyword>
<keyword evidence="2 8" id="KW-0813">Transport</keyword>
<accession>A0A1Y0CXC4</accession>
<dbReference type="OrthoDB" id="9764669at2"/>
<dbReference type="GO" id="GO:0015344">
    <property type="term" value="F:siderophore uptake transmembrane transporter activity"/>
    <property type="evidence" value="ECO:0007669"/>
    <property type="project" value="TreeGrafter"/>
</dbReference>
<evidence type="ECO:0000256" key="7">
    <source>
        <dbReference type="ARBA" id="ARBA00023237"/>
    </source>
</evidence>
<evidence type="ECO:0000256" key="2">
    <source>
        <dbReference type="ARBA" id="ARBA00022448"/>
    </source>
</evidence>
<name>A0A1Y0CXC4_9GAMM</name>
<dbReference type="Pfam" id="PF00593">
    <property type="entry name" value="TonB_dep_Rec_b-barrel"/>
    <property type="match status" value="1"/>
</dbReference>
<dbReference type="InterPro" id="IPR000531">
    <property type="entry name" value="Beta-barrel_TonB"/>
</dbReference>
<evidence type="ECO:0000256" key="4">
    <source>
        <dbReference type="ARBA" id="ARBA00022692"/>
    </source>
</evidence>
<keyword evidence="3 8" id="KW-1134">Transmembrane beta strand</keyword>
<evidence type="ECO:0000259" key="12">
    <source>
        <dbReference type="Pfam" id="PF07715"/>
    </source>
</evidence>
<dbReference type="PANTHER" id="PTHR30069">
    <property type="entry name" value="TONB-DEPENDENT OUTER MEMBRANE RECEPTOR"/>
    <property type="match status" value="1"/>
</dbReference>
<evidence type="ECO:0000256" key="1">
    <source>
        <dbReference type="ARBA" id="ARBA00004571"/>
    </source>
</evidence>
<evidence type="ECO:0000256" key="10">
    <source>
        <dbReference type="SAM" id="SignalP"/>
    </source>
</evidence>
<keyword evidence="10" id="KW-0732">Signal</keyword>
<keyword evidence="5 9" id="KW-0798">TonB box</keyword>
<feature type="domain" description="TonB-dependent receptor-like beta-barrel" evidence="11">
    <location>
        <begin position="279"/>
        <end position="650"/>
    </location>
</feature>
<evidence type="ECO:0000259" key="11">
    <source>
        <dbReference type="Pfam" id="PF00593"/>
    </source>
</evidence>
<dbReference type="Gene3D" id="2.40.170.20">
    <property type="entry name" value="TonB-dependent receptor, beta-barrel domain"/>
    <property type="match status" value="1"/>
</dbReference>
<dbReference type="AlphaFoldDB" id="A0A1Y0CXC4"/>
<evidence type="ECO:0000256" key="9">
    <source>
        <dbReference type="RuleBase" id="RU003357"/>
    </source>
</evidence>
<dbReference type="InterPro" id="IPR036942">
    <property type="entry name" value="Beta-barrel_TonB_sf"/>
</dbReference>
<dbReference type="Proteomes" id="UP000243793">
    <property type="component" value="Chromosome"/>
</dbReference>
<evidence type="ECO:0000256" key="8">
    <source>
        <dbReference type="PROSITE-ProRule" id="PRU01360"/>
    </source>
</evidence>
<organism evidence="13 14">
    <name type="scientific">Oceanisphaera avium</name>
    <dbReference type="NCBI Taxonomy" id="1903694"/>
    <lineage>
        <taxon>Bacteria</taxon>
        <taxon>Pseudomonadati</taxon>
        <taxon>Pseudomonadota</taxon>
        <taxon>Gammaproteobacteria</taxon>
        <taxon>Aeromonadales</taxon>
        <taxon>Aeromonadaceae</taxon>
        <taxon>Oceanisphaera</taxon>
    </lineage>
</organism>
<evidence type="ECO:0000256" key="3">
    <source>
        <dbReference type="ARBA" id="ARBA00022452"/>
    </source>
</evidence>
<dbReference type="InterPro" id="IPR037066">
    <property type="entry name" value="Plug_dom_sf"/>
</dbReference>
<keyword evidence="4 8" id="KW-0812">Transmembrane</keyword>
<feature type="domain" description="TonB-dependent receptor plug" evidence="12">
    <location>
        <begin position="62"/>
        <end position="170"/>
    </location>
</feature>
<comment type="similarity">
    <text evidence="8 9">Belongs to the TonB-dependent receptor family.</text>
</comment>
<proteinExistence type="inferred from homology"/>
<dbReference type="EMBL" id="CP021376">
    <property type="protein sequence ID" value="ART79664.1"/>
    <property type="molecule type" value="Genomic_DNA"/>
</dbReference>
<protein>
    <recommendedName>
        <fullName evidence="15">TonB-dependent receptor</fullName>
    </recommendedName>
</protein>
<evidence type="ECO:0000313" key="13">
    <source>
        <dbReference type="EMBL" id="ART79664.1"/>
    </source>
</evidence>
<keyword evidence="7 8" id="KW-0998">Cell outer membrane</keyword>
<gene>
    <name evidence="13" type="ORF">CBP12_05430</name>
</gene>
<dbReference type="GO" id="GO:0044718">
    <property type="term" value="P:siderophore transmembrane transport"/>
    <property type="evidence" value="ECO:0007669"/>
    <property type="project" value="TreeGrafter"/>
</dbReference>
<comment type="subcellular location">
    <subcellularLocation>
        <location evidence="1 8">Cell outer membrane</location>
        <topology evidence="1 8">Multi-pass membrane protein</topology>
    </subcellularLocation>
</comment>
<reference evidence="14" key="1">
    <citation type="submission" date="2017-05" db="EMBL/GenBank/DDBJ databases">
        <authorList>
            <person name="Sung H."/>
        </authorList>
    </citation>
    <scope>NUCLEOTIDE SEQUENCE [LARGE SCALE GENOMIC DNA]</scope>
    <source>
        <strain evidence="14">AMac2203</strain>
    </source>
</reference>
<dbReference type="InterPro" id="IPR012910">
    <property type="entry name" value="Plug_dom"/>
</dbReference>
<dbReference type="PANTHER" id="PTHR30069:SF28">
    <property type="entry name" value="TONB-DEPENDENT RECEPTOR YNCD-RELATED"/>
    <property type="match status" value="1"/>
</dbReference>
<dbReference type="SUPFAM" id="SSF56935">
    <property type="entry name" value="Porins"/>
    <property type="match status" value="1"/>
</dbReference>
<keyword evidence="14" id="KW-1185">Reference proteome</keyword>
<dbReference type="InterPro" id="IPR039426">
    <property type="entry name" value="TonB-dep_rcpt-like"/>
</dbReference>
<dbReference type="CDD" id="cd01347">
    <property type="entry name" value="ligand_gated_channel"/>
    <property type="match status" value="1"/>
</dbReference>
<dbReference type="Pfam" id="PF07715">
    <property type="entry name" value="Plug"/>
    <property type="match status" value="1"/>
</dbReference>